<sequence length="1746" mass="201000">MRAGQHLKKHLKKWCGTLNNIALEHFGNYVDFKRCCPFLAHLIAQVTRIMKLHRYIDHDSQMIPIDYQITRSKVNVTVPNNEHSRTMIAEVNIVLARCENMDAIERRSNQPKPLPDLIIMATSQQFRDNDSETDEDSSSGKRSLIVVQIGNNNNTVVTCDKIEPRFEGSGRDQRAIHQSKNLAGIHVMKTILSNHGRPMPRKALEQEAYQLAKKKGFRSFHELAGWSVNDFLDYNKSLFKITSRKKEKYVKLKENIFVTPTNDEHDDETDAVPTSIQSDNFSTITNCVASQSLSKEGIDEIMKQENNIQEQSLKKLPMEFDHGEFYQIVSGGISSKTLFVESIDKYESDPLRFSVDIVSMWNTPHRIKSHIIFGVTHDKKLIGVEKNVDHDFFETIFCSSYFTMPPSFKLYKTNMESKLFYVIEIASSRGQGVPSIVKCDQRSRNVNITKNQLWIRTDVSNEVCEPSSLKSGIIYDWFLNTTLSSGSSQSRMSPLPSLNIPVTVNKRLCTTGTQSMFDTQTESDQTDDGDTVTSGTTFDFFCGTVDGFKRGHFVLVTGDVSCLAKDINAFGLVPWLCVYDFDIFSSTNGLFNAVEDTMKTRRHLKVYTWNDTPEPVSEKGTKWCFLRGRREISCSRTDLNDDEIETSNLWFKQVKRGVEGYCERLSNFVENYTVLTVVLLWPQNEKLLPYMTKFVGRLNDALSCTPAVVVCTNENHAMTEKGRTRLKALCEDFGDNIKVCDVGFEQLCTELKTYLQTETVVTTYSLPCNIEVDNSNQFVEINETDATWLSEDFEVLYLKPTKSSVLNEQEIHDEITRFYKGGTLPWYAWYKNEAQSAVVERNVQKELEHKLQKHLEDYRTSTVTLFHAPGAGGTTLAQKILWKFHETYPCVHLKLRTSNPIEELDRKITFISEKTGKVVLMLVDAEEESKIRFLSKRLKYTVILYVKRYPYRFQVPPSMEQDRVFLTGNVTLSESQELALKLGEKCEDDVKRLRLNQLTKGVKEGSGHCMYEYGMTVYLHEFKGIVSYVSGYLQLDKNSTSELTPCQTCLGYLALVYYYGQSSVPCQFFARLFNRPSNIIMDLEDFPMPIQEFVVYDKNESRRNYLRICHYIVAKEILEQILSRNNQGCLTLERTDSLGQNACRALSAFCSEFISYTGKKNVKMSSTVRMILTKTFIYRDERDMGDNEEQVRRKPVLSKVMIDIPAGKPLFTERLKVLQKLVETFPEEPNFHAHLGRFYAFCRPDEEHNAELCFQKAVFLCDEQNAGKTTDQIDDGMKLTMMHIYHMYGIVKQRYIAKFTGRSPKDKVVAFKLEDIFLERLSEIVPCAEEACDYFALSRNYTPESHDLYTYAYTAEIQVRLQICDFVSRQYNAFGDNRWQQFFSTTTNQRAKQFVQRSISVIEALFLECYMSVELLSNDFGSLRKSVIWYNTLFRTHAFALEDMQCDNTMSNRRLKIAAKKLKCGKPSVLNGIEMIDNADDIEEVIALYEANFSDIERNGNLDGREKKELEIDFKEWIYAIRQEVFPSDYTLENVLTHLNIWYQHIRSPLSVYYVFIVYSLLGFGTDRTPGKTECLIEALEIRETLKKMSHLIIRPKYPREWLGETGEGIKRLKFNERYVGICAEDRDFPPTSRLDLAVCKGTITRPNTNNVNGIISLDLKVRTKDIDVYFIPKKAKLEGSRFAGQRVEFHLAFTINHGYEAYNVKLLKRHACPGCSRNIEFTSADVVITCKCGKDVYKDDLNVSL</sequence>
<dbReference type="GO" id="GO:0005737">
    <property type="term" value="C:cytoplasm"/>
    <property type="evidence" value="ECO:0007669"/>
    <property type="project" value="TreeGrafter"/>
</dbReference>
<dbReference type="Proteomes" id="UP000828390">
    <property type="component" value="Unassembled WGS sequence"/>
</dbReference>
<name>A0A9D4GNB2_DREPO</name>
<dbReference type="PANTHER" id="PTHR16155:SF19">
    <property type="entry name" value="DED DOMAIN-CONTAINING PROTEIN"/>
    <property type="match status" value="1"/>
</dbReference>
<evidence type="ECO:0000313" key="1">
    <source>
        <dbReference type="EMBL" id="KAH3819998.1"/>
    </source>
</evidence>
<gene>
    <name evidence="1" type="ORF">DPMN_121742</name>
</gene>
<comment type="caution">
    <text evidence="1">The sequence shown here is derived from an EMBL/GenBank/DDBJ whole genome shotgun (WGS) entry which is preliminary data.</text>
</comment>
<reference evidence="1" key="1">
    <citation type="journal article" date="2019" name="bioRxiv">
        <title>The Genome of the Zebra Mussel, Dreissena polymorpha: A Resource for Invasive Species Research.</title>
        <authorList>
            <person name="McCartney M.A."/>
            <person name="Auch B."/>
            <person name="Kono T."/>
            <person name="Mallez S."/>
            <person name="Zhang Y."/>
            <person name="Obille A."/>
            <person name="Becker A."/>
            <person name="Abrahante J.E."/>
            <person name="Garbe J."/>
            <person name="Badalamenti J.P."/>
            <person name="Herman A."/>
            <person name="Mangelson H."/>
            <person name="Liachko I."/>
            <person name="Sullivan S."/>
            <person name="Sone E.D."/>
            <person name="Koren S."/>
            <person name="Silverstein K.A.T."/>
            <person name="Beckman K.B."/>
            <person name="Gohl D.M."/>
        </authorList>
    </citation>
    <scope>NUCLEOTIDE SEQUENCE</scope>
    <source>
        <strain evidence="1">Duluth1</strain>
        <tissue evidence="1">Whole animal</tissue>
    </source>
</reference>
<evidence type="ECO:0000313" key="2">
    <source>
        <dbReference type="Proteomes" id="UP000828390"/>
    </source>
</evidence>
<dbReference type="EMBL" id="JAIWYP010000005">
    <property type="protein sequence ID" value="KAH3819998.1"/>
    <property type="molecule type" value="Genomic_DNA"/>
</dbReference>
<keyword evidence="2" id="KW-1185">Reference proteome</keyword>
<proteinExistence type="predicted"/>
<reference evidence="1" key="2">
    <citation type="submission" date="2020-11" db="EMBL/GenBank/DDBJ databases">
        <authorList>
            <person name="McCartney M.A."/>
            <person name="Auch B."/>
            <person name="Kono T."/>
            <person name="Mallez S."/>
            <person name="Becker A."/>
            <person name="Gohl D.M."/>
            <person name="Silverstein K.A.T."/>
            <person name="Koren S."/>
            <person name="Bechman K.B."/>
            <person name="Herman A."/>
            <person name="Abrahante J.E."/>
            <person name="Garbe J."/>
        </authorList>
    </citation>
    <scope>NUCLEOTIDE SEQUENCE</scope>
    <source>
        <strain evidence="1">Duluth1</strain>
        <tissue evidence="1">Whole animal</tissue>
    </source>
</reference>
<dbReference type="PANTHER" id="PTHR16155">
    <property type="entry name" value="DED DOMAIN-CONTAINING PROTEIN"/>
    <property type="match status" value="1"/>
</dbReference>
<protein>
    <recommendedName>
        <fullName evidence="3">Sterile alpha motif domain-containing protein 9-like</fullName>
    </recommendedName>
</protein>
<accession>A0A9D4GNB2</accession>
<organism evidence="1 2">
    <name type="scientific">Dreissena polymorpha</name>
    <name type="common">Zebra mussel</name>
    <name type="synonym">Mytilus polymorpha</name>
    <dbReference type="NCBI Taxonomy" id="45954"/>
    <lineage>
        <taxon>Eukaryota</taxon>
        <taxon>Metazoa</taxon>
        <taxon>Spiralia</taxon>
        <taxon>Lophotrochozoa</taxon>
        <taxon>Mollusca</taxon>
        <taxon>Bivalvia</taxon>
        <taxon>Autobranchia</taxon>
        <taxon>Heteroconchia</taxon>
        <taxon>Euheterodonta</taxon>
        <taxon>Imparidentia</taxon>
        <taxon>Neoheterodontei</taxon>
        <taxon>Myida</taxon>
        <taxon>Dreissenoidea</taxon>
        <taxon>Dreissenidae</taxon>
        <taxon>Dreissena</taxon>
    </lineage>
</organism>
<evidence type="ECO:0008006" key="3">
    <source>
        <dbReference type="Google" id="ProtNLM"/>
    </source>
</evidence>